<dbReference type="InterPro" id="IPR003961">
    <property type="entry name" value="FN3_dom"/>
</dbReference>
<evidence type="ECO:0000256" key="2">
    <source>
        <dbReference type="ARBA" id="ARBA00024195"/>
    </source>
</evidence>
<dbReference type="PROSITE" id="PS50240">
    <property type="entry name" value="TRYPSIN_DOM"/>
    <property type="match status" value="1"/>
</dbReference>
<keyword evidence="1" id="KW-1015">Disulfide bond</keyword>
<evidence type="ECO:0000256" key="1">
    <source>
        <dbReference type="ARBA" id="ARBA00023157"/>
    </source>
</evidence>
<evidence type="ECO:0000313" key="6">
    <source>
        <dbReference type="EMBL" id="VDK72832.1"/>
    </source>
</evidence>
<dbReference type="OrthoDB" id="10059102at2759"/>
<evidence type="ECO:0000256" key="3">
    <source>
        <dbReference type="SAM" id="MobiDB-lite"/>
    </source>
</evidence>
<dbReference type="CDD" id="cd00190">
    <property type="entry name" value="Tryp_SPc"/>
    <property type="match status" value="1"/>
</dbReference>
<dbReference type="InterPro" id="IPR043504">
    <property type="entry name" value="Peptidase_S1_PA_chymotrypsin"/>
</dbReference>
<dbReference type="InterPro" id="IPR018114">
    <property type="entry name" value="TRYPSIN_HIS"/>
</dbReference>
<dbReference type="GO" id="GO:0004252">
    <property type="term" value="F:serine-type endopeptidase activity"/>
    <property type="evidence" value="ECO:0007669"/>
    <property type="project" value="InterPro"/>
</dbReference>
<dbReference type="InterPro" id="IPR001254">
    <property type="entry name" value="Trypsin_dom"/>
</dbReference>
<dbReference type="AlphaFoldDB" id="A0A3P6SA76"/>
<dbReference type="InterPro" id="IPR051487">
    <property type="entry name" value="Ser/Thr_Proteases_Immune/Dev"/>
</dbReference>
<dbReference type="Pfam" id="PF00089">
    <property type="entry name" value="Trypsin"/>
    <property type="match status" value="1"/>
</dbReference>
<dbReference type="GO" id="GO:0006508">
    <property type="term" value="P:proteolysis"/>
    <property type="evidence" value="ECO:0007669"/>
    <property type="project" value="InterPro"/>
</dbReference>
<dbReference type="PRINTS" id="PR00722">
    <property type="entry name" value="CHYMOTRYPSIN"/>
</dbReference>
<reference evidence="6 7" key="1">
    <citation type="submission" date="2018-11" db="EMBL/GenBank/DDBJ databases">
        <authorList>
            <consortium name="Pathogen Informatics"/>
        </authorList>
    </citation>
    <scope>NUCLEOTIDE SEQUENCE [LARGE SCALE GENOMIC DNA]</scope>
</reference>
<organism evidence="6 7">
    <name type="scientific">Dibothriocephalus latus</name>
    <name type="common">Fish tapeworm</name>
    <name type="synonym">Diphyllobothrium latum</name>
    <dbReference type="NCBI Taxonomy" id="60516"/>
    <lineage>
        <taxon>Eukaryota</taxon>
        <taxon>Metazoa</taxon>
        <taxon>Spiralia</taxon>
        <taxon>Lophotrochozoa</taxon>
        <taxon>Platyhelminthes</taxon>
        <taxon>Cestoda</taxon>
        <taxon>Eucestoda</taxon>
        <taxon>Diphyllobothriidea</taxon>
        <taxon>Diphyllobothriidae</taxon>
        <taxon>Dibothriocephalus</taxon>
    </lineage>
</organism>
<dbReference type="SMART" id="SM00060">
    <property type="entry name" value="FN3"/>
    <property type="match status" value="2"/>
</dbReference>
<evidence type="ECO:0000259" key="5">
    <source>
        <dbReference type="PROSITE" id="PS50853"/>
    </source>
</evidence>
<proteinExistence type="inferred from homology"/>
<evidence type="ECO:0000313" key="7">
    <source>
        <dbReference type="Proteomes" id="UP000281553"/>
    </source>
</evidence>
<dbReference type="PANTHER" id="PTHR24256">
    <property type="entry name" value="TRYPTASE-RELATED"/>
    <property type="match status" value="1"/>
</dbReference>
<evidence type="ECO:0000259" key="4">
    <source>
        <dbReference type="PROSITE" id="PS50240"/>
    </source>
</evidence>
<keyword evidence="7" id="KW-1185">Reference proteome</keyword>
<dbReference type="Proteomes" id="UP000281553">
    <property type="component" value="Unassembled WGS sequence"/>
</dbReference>
<dbReference type="Gene3D" id="2.60.40.10">
    <property type="entry name" value="Immunoglobulins"/>
    <property type="match status" value="2"/>
</dbReference>
<feature type="region of interest" description="Disordered" evidence="3">
    <location>
        <begin position="1"/>
        <end position="29"/>
    </location>
</feature>
<dbReference type="InterPro" id="IPR001314">
    <property type="entry name" value="Peptidase_S1A"/>
</dbReference>
<dbReference type="PROSITE" id="PS00134">
    <property type="entry name" value="TRYPSIN_HIS"/>
    <property type="match status" value="1"/>
</dbReference>
<protein>
    <submittedName>
        <fullName evidence="6">Uncharacterized protein</fullName>
    </submittedName>
</protein>
<dbReference type="Gene3D" id="2.40.10.10">
    <property type="entry name" value="Trypsin-like serine proteases"/>
    <property type="match status" value="2"/>
</dbReference>
<feature type="compositionally biased region" description="Basic and acidic residues" evidence="3">
    <location>
        <begin position="17"/>
        <end position="26"/>
    </location>
</feature>
<dbReference type="SUPFAM" id="SSF50494">
    <property type="entry name" value="Trypsin-like serine proteases"/>
    <property type="match status" value="1"/>
</dbReference>
<accession>A0A3P6SA76</accession>
<dbReference type="CDD" id="cd00063">
    <property type="entry name" value="FN3"/>
    <property type="match status" value="2"/>
</dbReference>
<feature type="domain" description="Fibronectin type-III" evidence="5">
    <location>
        <begin position="140"/>
        <end position="236"/>
    </location>
</feature>
<dbReference type="InterPro" id="IPR013783">
    <property type="entry name" value="Ig-like_fold"/>
</dbReference>
<feature type="domain" description="Peptidase S1" evidence="4">
    <location>
        <begin position="185"/>
        <end position="456"/>
    </location>
</feature>
<dbReference type="EMBL" id="UYRU01042111">
    <property type="protein sequence ID" value="VDK72832.1"/>
    <property type="molecule type" value="Genomic_DNA"/>
</dbReference>
<dbReference type="SMART" id="SM00020">
    <property type="entry name" value="Tryp_SPc"/>
    <property type="match status" value="1"/>
</dbReference>
<sequence>MQKFTLLEAEHVGSSNKKNESAKETEGSVGKKVLDLTLTAKDPRSVHATWRPPSEPLGIIEVFEISALNNKTGSEVEYVSKESAITLTGLDPSTTYTISVSVRNKKGEYDNLPLETTGGGGGLGERVSGEVETLSSDAEIPNDVRAVALSSQNIQVTWKRPNYTLSDEEGYKLEIVGQDFSDAVIVGTDVFSHTFSGLQPLTEYTIYVQVQDRIPGVGLYTSIRGPYPFCGGTLIAPDWVITAAHCVEMAMNCIAPPVGELFTYETYANATLFARIGDHDLKKTDKSERDRVIHSIIMHPNFRIESGSSEHDIALLRLQKAVVADGAIDFICLPRQDSLVPLSKECTFASWGAPPRLSTLSYTNSQVLMEGRLSLETQDFCDSEANEPQSEGQACFGTGAFNPCWGDNGAGVNCVNAQGQWILYGIINSGSFLCTGQNATSTKILPHLDWIKKSIETKEFA</sequence>
<feature type="domain" description="Fibronectin type-III" evidence="5">
    <location>
        <begin position="32"/>
        <end position="119"/>
    </location>
</feature>
<dbReference type="PROSITE" id="PS50853">
    <property type="entry name" value="FN3"/>
    <property type="match status" value="2"/>
</dbReference>
<dbReference type="SUPFAM" id="SSF49265">
    <property type="entry name" value="Fibronectin type III"/>
    <property type="match status" value="2"/>
</dbReference>
<dbReference type="InterPro" id="IPR009003">
    <property type="entry name" value="Peptidase_S1_PA"/>
</dbReference>
<comment type="similarity">
    <text evidence="2">Belongs to the peptidase S1 family. CLIP subfamily.</text>
</comment>
<dbReference type="Pfam" id="PF00041">
    <property type="entry name" value="fn3"/>
    <property type="match status" value="2"/>
</dbReference>
<gene>
    <name evidence="6" type="ORF">DILT_LOCUS2444</name>
</gene>
<dbReference type="InterPro" id="IPR036116">
    <property type="entry name" value="FN3_sf"/>
</dbReference>
<name>A0A3P6SA76_DIBLA</name>